<feature type="transmembrane region" description="Helical" evidence="1">
    <location>
        <begin position="39"/>
        <end position="58"/>
    </location>
</feature>
<evidence type="ECO:0000313" key="3">
    <source>
        <dbReference type="Proteomes" id="UP001500418"/>
    </source>
</evidence>
<sequence>MSEKRHLVTDAHGRSLDLMSVGQVPAVPAEGGTRRHRRLSAVGITGALVGGAVGIVLIIAIRDIAMTLAGTGIGGVILKALLAPSSRQER</sequence>
<accession>A0ABN1NZZ6</accession>
<reference evidence="3" key="1">
    <citation type="journal article" date="2019" name="Int. J. Syst. Evol. Microbiol.">
        <title>The Global Catalogue of Microorganisms (GCM) 10K type strain sequencing project: providing services to taxonomists for standard genome sequencing and annotation.</title>
        <authorList>
            <consortium name="The Broad Institute Genomics Platform"/>
            <consortium name="The Broad Institute Genome Sequencing Center for Infectious Disease"/>
            <person name="Wu L."/>
            <person name="Ma J."/>
        </authorList>
    </citation>
    <scope>NUCLEOTIDE SEQUENCE [LARGE SCALE GENOMIC DNA]</scope>
    <source>
        <strain evidence="3">JCM 11444</strain>
    </source>
</reference>
<protein>
    <submittedName>
        <fullName evidence="2">Uncharacterized protein</fullName>
    </submittedName>
</protein>
<organism evidence="2 3">
    <name type="scientific">Streptomyces rhizosphaericus</name>
    <dbReference type="NCBI Taxonomy" id="114699"/>
    <lineage>
        <taxon>Bacteria</taxon>
        <taxon>Bacillati</taxon>
        <taxon>Actinomycetota</taxon>
        <taxon>Actinomycetes</taxon>
        <taxon>Kitasatosporales</taxon>
        <taxon>Streptomycetaceae</taxon>
        <taxon>Streptomyces</taxon>
        <taxon>Streptomyces violaceusniger group</taxon>
    </lineage>
</organism>
<gene>
    <name evidence="2" type="ORF">GCM10009575_012660</name>
</gene>
<feature type="transmembrane region" description="Helical" evidence="1">
    <location>
        <begin position="64"/>
        <end position="82"/>
    </location>
</feature>
<keyword evidence="1" id="KW-1133">Transmembrane helix</keyword>
<proteinExistence type="predicted"/>
<dbReference type="Proteomes" id="UP001500418">
    <property type="component" value="Unassembled WGS sequence"/>
</dbReference>
<evidence type="ECO:0000256" key="1">
    <source>
        <dbReference type="SAM" id="Phobius"/>
    </source>
</evidence>
<keyword evidence="3" id="KW-1185">Reference proteome</keyword>
<dbReference type="EMBL" id="BAAAID010000005">
    <property type="protein sequence ID" value="GAA0920120.1"/>
    <property type="molecule type" value="Genomic_DNA"/>
</dbReference>
<comment type="caution">
    <text evidence="2">The sequence shown here is derived from an EMBL/GenBank/DDBJ whole genome shotgun (WGS) entry which is preliminary data.</text>
</comment>
<keyword evidence="1" id="KW-0472">Membrane</keyword>
<name>A0ABN1NZZ6_9ACTN</name>
<evidence type="ECO:0000313" key="2">
    <source>
        <dbReference type="EMBL" id="GAA0920120.1"/>
    </source>
</evidence>
<keyword evidence="1" id="KW-0812">Transmembrane</keyword>